<evidence type="ECO:0008006" key="3">
    <source>
        <dbReference type="Google" id="ProtNLM"/>
    </source>
</evidence>
<proteinExistence type="predicted"/>
<evidence type="ECO:0000313" key="2">
    <source>
        <dbReference type="Proteomes" id="UP000009877"/>
    </source>
</evidence>
<name>M2XTT2_9MICC</name>
<sequence>MAVPGAALFVPAGEHHSFTEITESLFMYVIFSPAERTNARAEE</sequence>
<protein>
    <recommendedName>
        <fullName evidence="3">Cupin 2 conserved barrel domain-containing protein</fullName>
    </recommendedName>
</protein>
<organism evidence="1 2">
    <name type="scientific">Kocuria palustris PEL</name>
    <dbReference type="NCBI Taxonomy" id="1236550"/>
    <lineage>
        <taxon>Bacteria</taxon>
        <taxon>Bacillati</taxon>
        <taxon>Actinomycetota</taxon>
        <taxon>Actinomycetes</taxon>
        <taxon>Micrococcales</taxon>
        <taxon>Micrococcaceae</taxon>
        <taxon>Kocuria</taxon>
    </lineage>
</organism>
<keyword evidence="2" id="KW-1185">Reference proteome</keyword>
<dbReference type="EMBL" id="ANHZ02000017">
    <property type="protein sequence ID" value="EME36223.1"/>
    <property type="molecule type" value="Genomic_DNA"/>
</dbReference>
<reference evidence="1 2" key="1">
    <citation type="journal article" date="2014" name="Genome Announc.">
        <title>Draft Genome Sequence of Kocuria palustris PEL.</title>
        <authorList>
            <person name="Sharma G."/>
            <person name="Khatri I."/>
            <person name="Subramanian S."/>
        </authorList>
    </citation>
    <scope>NUCLEOTIDE SEQUENCE [LARGE SCALE GENOMIC DNA]</scope>
    <source>
        <strain evidence="1 2">PEL</strain>
    </source>
</reference>
<accession>M2XTT2</accession>
<dbReference type="AlphaFoldDB" id="M2XTT2"/>
<comment type="caution">
    <text evidence="1">The sequence shown here is derived from an EMBL/GenBank/DDBJ whole genome shotgun (WGS) entry which is preliminary data.</text>
</comment>
<evidence type="ECO:0000313" key="1">
    <source>
        <dbReference type="EMBL" id="EME36223.1"/>
    </source>
</evidence>
<gene>
    <name evidence="1" type="ORF">C884_00702</name>
</gene>
<dbReference type="Proteomes" id="UP000009877">
    <property type="component" value="Unassembled WGS sequence"/>
</dbReference>